<proteinExistence type="predicted"/>
<keyword evidence="1 3" id="KW-0547">Nucleotide-binding</keyword>
<accession>A0A8B9LLI1</accession>
<evidence type="ECO:0000313" key="4">
    <source>
        <dbReference type="Ensembl" id="ENSAMXP00005054259.1"/>
    </source>
</evidence>
<evidence type="ECO:0000256" key="1">
    <source>
        <dbReference type="ARBA" id="ARBA00022741"/>
    </source>
</evidence>
<reference evidence="4" key="1">
    <citation type="submission" date="2025-08" db="UniProtKB">
        <authorList>
            <consortium name="Ensembl"/>
        </authorList>
    </citation>
    <scope>IDENTIFICATION</scope>
</reference>
<dbReference type="Gene3D" id="3.40.50.300">
    <property type="entry name" value="P-loop containing nucleotide triphosphate hydrolases"/>
    <property type="match status" value="1"/>
</dbReference>
<dbReference type="AlphaFoldDB" id="A0A8B9LLI1"/>
<dbReference type="InterPro" id="IPR006689">
    <property type="entry name" value="Small_GTPase_ARF/SAR"/>
</dbReference>
<dbReference type="GO" id="GO:0005525">
    <property type="term" value="F:GTP binding"/>
    <property type="evidence" value="ECO:0007669"/>
    <property type="project" value="UniProtKB-KW"/>
</dbReference>
<evidence type="ECO:0000256" key="3">
    <source>
        <dbReference type="PIRSR" id="PIRSR606689-1"/>
    </source>
</evidence>
<name>A0A8B9LLI1_ASTMX</name>
<dbReference type="Proteomes" id="UP000694621">
    <property type="component" value="Unplaced"/>
</dbReference>
<evidence type="ECO:0000313" key="5">
    <source>
        <dbReference type="Proteomes" id="UP000694621"/>
    </source>
</evidence>
<dbReference type="GO" id="GO:0003924">
    <property type="term" value="F:GTPase activity"/>
    <property type="evidence" value="ECO:0007669"/>
    <property type="project" value="InterPro"/>
</dbReference>
<dbReference type="InterPro" id="IPR024156">
    <property type="entry name" value="Small_GTPase_ARF"/>
</dbReference>
<dbReference type="PANTHER" id="PTHR11711">
    <property type="entry name" value="ADP RIBOSYLATION FACTOR-RELATED"/>
    <property type="match status" value="1"/>
</dbReference>
<organism evidence="4 5">
    <name type="scientific">Astyanax mexicanus</name>
    <name type="common">Blind cave fish</name>
    <name type="synonym">Astyanax fasciatus mexicanus</name>
    <dbReference type="NCBI Taxonomy" id="7994"/>
    <lineage>
        <taxon>Eukaryota</taxon>
        <taxon>Metazoa</taxon>
        <taxon>Chordata</taxon>
        <taxon>Craniata</taxon>
        <taxon>Vertebrata</taxon>
        <taxon>Euteleostomi</taxon>
        <taxon>Actinopterygii</taxon>
        <taxon>Neopterygii</taxon>
        <taxon>Teleostei</taxon>
        <taxon>Ostariophysi</taxon>
        <taxon>Characiformes</taxon>
        <taxon>Characoidei</taxon>
        <taxon>Acestrorhamphidae</taxon>
        <taxon>Acestrorhamphinae</taxon>
        <taxon>Astyanax</taxon>
    </lineage>
</organism>
<feature type="binding site" evidence="3">
    <location>
        <position position="44"/>
    </location>
    <ligand>
        <name>GTP</name>
        <dbReference type="ChEBI" id="CHEBI:37565"/>
    </ligand>
</feature>
<dbReference type="InterPro" id="IPR027417">
    <property type="entry name" value="P-loop_NTPase"/>
</dbReference>
<dbReference type="Pfam" id="PF00025">
    <property type="entry name" value="Arf"/>
    <property type="match status" value="1"/>
</dbReference>
<sequence length="95" mass="10984">MPQSFLPTVDRNLDELVCVCECVCLNVEEINVKKTRFLVWDIGGQETLRASWNTYYCNTEIVILVVDSTDRERLTLTKDELHRMLAHEVSSYVCA</sequence>
<dbReference type="SUPFAM" id="SSF52540">
    <property type="entry name" value="P-loop containing nucleoside triphosphate hydrolases"/>
    <property type="match status" value="1"/>
</dbReference>
<keyword evidence="2 3" id="KW-0342">GTP-binding</keyword>
<dbReference type="Ensembl" id="ENSAMXT00005058669.1">
    <property type="protein sequence ID" value="ENSAMXP00005054259.1"/>
    <property type="gene ID" value="ENSAMXG00005024269.1"/>
</dbReference>
<dbReference type="PRINTS" id="PR00328">
    <property type="entry name" value="SAR1GTPBP"/>
</dbReference>
<protein>
    <submittedName>
        <fullName evidence="4">ADP-ribosylation factor-like 5C</fullName>
    </submittedName>
</protein>
<evidence type="ECO:0000256" key="2">
    <source>
        <dbReference type="ARBA" id="ARBA00023134"/>
    </source>
</evidence>